<dbReference type="CDD" id="cd03794">
    <property type="entry name" value="GT4_WbuB-like"/>
    <property type="match status" value="1"/>
</dbReference>
<dbReference type="InterPro" id="IPR028098">
    <property type="entry name" value="Glyco_trans_4-like_N"/>
</dbReference>
<dbReference type="AlphaFoldDB" id="I8AML4"/>
<comment type="caution">
    <text evidence="4">The sequence shown here is derived from an EMBL/GenBank/DDBJ whole genome shotgun (WGS) entry which is preliminary data.</text>
</comment>
<dbReference type="Pfam" id="PF13439">
    <property type="entry name" value="Glyco_transf_4"/>
    <property type="match status" value="1"/>
</dbReference>
<dbReference type="PANTHER" id="PTHR46401">
    <property type="entry name" value="GLYCOSYLTRANSFERASE WBBK-RELATED"/>
    <property type="match status" value="1"/>
</dbReference>
<evidence type="ECO:0000313" key="4">
    <source>
        <dbReference type="EMBL" id="EIT86924.1"/>
    </source>
</evidence>
<feature type="domain" description="Glycosyl transferase family 1" evidence="2">
    <location>
        <begin position="184"/>
        <end position="348"/>
    </location>
</feature>
<dbReference type="EMBL" id="AKKV01000019">
    <property type="protein sequence ID" value="EIT86924.1"/>
    <property type="molecule type" value="Genomic_DNA"/>
</dbReference>
<name>I8AML4_9BACL</name>
<dbReference type="GO" id="GO:0016757">
    <property type="term" value="F:glycosyltransferase activity"/>
    <property type="evidence" value="ECO:0007669"/>
    <property type="project" value="InterPro"/>
</dbReference>
<gene>
    <name evidence="4" type="ORF">A374_01674</name>
</gene>
<dbReference type="Proteomes" id="UP000004080">
    <property type="component" value="Unassembled WGS sequence"/>
</dbReference>
<evidence type="ECO:0000259" key="3">
    <source>
        <dbReference type="Pfam" id="PF13439"/>
    </source>
</evidence>
<evidence type="ECO:0000313" key="5">
    <source>
        <dbReference type="Proteomes" id="UP000004080"/>
    </source>
</evidence>
<dbReference type="OrthoDB" id="9813214at2"/>
<proteinExistence type="predicted"/>
<dbReference type="Gene3D" id="3.40.50.2000">
    <property type="entry name" value="Glycogen Phosphorylase B"/>
    <property type="match status" value="2"/>
</dbReference>
<protein>
    <submittedName>
        <fullName evidence="4">Group 1 glycosyl transferase</fullName>
    </submittedName>
</protein>
<dbReference type="Pfam" id="PF00534">
    <property type="entry name" value="Glycos_transf_1"/>
    <property type="match status" value="1"/>
</dbReference>
<sequence>MKICHLTSVHPATDIRIFLKECQSLHQHGHDVYLIAPHTESVVMNGIQIKQVGPFRGARLVKMIRAVKAVYTKALEVDADVYHFHDPELIIVGLLLKRRGKHVIYDVHEDVPQQILSKQWLPKSLRKSVSWIAERIEGYGARRLDAIVTATPFLAQRFKAFSSRVVTLHNYPMLHELATITSLQEEEPLPAFVYIGGLSELRGVRAMLAAMTALNSEKAKAHLMWAGTFSPPSLEEEVAPQLATAGIDYYGYLSREEVKHALSRAVAGLVLLQPEPRYTVSYPIKLFEYMAAGIPTIASDFPLWRTFVEEPSCGICVNPLDEEAIAKALLWIIEHPQQARQMGENGKRAVLAHYNWEKESEKLISLYETIKGTERKRGEGADEDLDLESCSVKAF</sequence>
<reference evidence="4 5" key="1">
    <citation type="journal article" date="2012" name="J. Bacteriol.">
        <title>Genome of Bacillus macauensis ZFHKF-1, a Long-Chain-Forming Bacterium.</title>
        <authorList>
            <person name="Cai L."/>
            <person name="Zhang T."/>
        </authorList>
    </citation>
    <scope>NUCLEOTIDE SEQUENCE [LARGE SCALE GENOMIC DNA]</scope>
    <source>
        <strain evidence="4 5">ZFHKF-1</strain>
    </source>
</reference>
<feature type="domain" description="Glycosyltransferase subfamily 4-like N-terminal" evidence="3">
    <location>
        <begin position="22"/>
        <end position="170"/>
    </location>
</feature>
<dbReference type="InterPro" id="IPR001296">
    <property type="entry name" value="Glyco_trans_1"/>
</dbReference>
<organism evidence="4 5">
    <name type="scientific">Fictibacillus macauensis ZFHKF-1</name>
    <dbReference type="NCBI Taxonomy" id="1196324"/>
    <lineage>
        <taxon>Bacteria</taxon>
        <taxon>Bacillati</taxon>
        <taxon>Bacillota</taxon>
        <taxon>Bacilli</taxon>
        <taxon>Bacillales</taxon>
        <taxon>Fictibacillaceae</taxon>
        <taxon>Fictibacillus</taxon>
    </lineage>
</organism>
<dbReference type="PATRIC" id="fig|1196324.3.peg.331"/>
<evidence type="ECO:0000259" key="2">
    <source>
        <dbReference type="Pfam" id="PF00534"/>
    </source>
</evidence>
<dbReference type="PANTHER" id="PTHR46401:SF2">
    <property type="entry name" value="GLYCOSYLTRANSFERASE WBBK-RELATED"/>
    <property type="match status" value="1"/>
</dbReference>
<evidence type="ECO:0000256" key="1">
    <source>
        <dbReference type="ARBA" id="ARBA00022679"/>
    </source>
</evidence>
<dbReference type="STRING" id="1196324.A374_01674"/>
<dbReference type="GO" id="GO:0009103">
    <property type="term" value="P:lipopolysaccharide biosynthetic process"/>
    <property type="evidence" value="ECO:0007669"/>
    <property type="project" value="TreeGrafter"/>
</dbReference>
<keyword evidence="1 4" id="KW-0808">Transferase</keyword>
<dbReference type="eggNOG" id="COG0438">
    <property type="taxonomic scope" value="Bacteria"/>
</dbReference>
<keyword evidence="5" id="KW-1185">Reference proteome</keyword>
<dbReference type="RefSeq" id="WP_007200436.1">
    <property type="nucleotide sequence ID" value="NZ_AKKV01000019.1"/>
</dbReference>
<dbReference type="SUPFAM" id="SSF53756">
    <property type="entry name" value="UDP-Glycosyltransferase/glycogen phosphorylase"/>
    <property type="match status" value="1"/>
</dbReference>
<accession>I8AML4</accession>